<keyword evidence="3" id="KW-1185">Reference proteome</keyword>
<evidence type="ECO:0000313" key="4">
    <source>
        <dbReference type="Proteomes" id="UP000307217"/>
    </source>
</evidence>
<dbReference type="EMBL" id="PNBX01000142">
    <property type="protein sequence ID" value="TMO62109.1"/>
    <property type="molecule type" value="Genomic_DNA"/>
</dbReference>
<comment type="caution">
    <text evidence="1">The sequence shown here is derived from an EMBL/GenBank/DDBJ whole genome shotgun (WGS) entry which is preliminary data.</text>
</comment>
<reference evidence="4" key="2">
    <citation type="submission" date="2019-06" db="EMBL/GenBank/DDBJ databases">
        <title>Co-occurence of chitin degradation, pigmentation and bioactivity in marine Pseudoalteromonas.</title>
        <authorList>
            <person name="Sonnenschein E.C."/>
            <person name="Bech P.K."/>
        </authorList>
    </citation>
    <scope>NUCLEOTIDE SEQUENCE [LARGE SCALE GENOMIC DNA]</scope>
    <source>
        <strain evidence="4">S3790</strain>
    </source>
</reference>
<sequence length="63" mass="7175">MISVEWGLLKFSDIDFLKKVRKTARTAKTPFVMASITIEQAHVVKAIQCDMSEYVITPFQVRG</sequence>
<organism evidence="1 4">
    <name type="scientific">Pseudoalteromonas aurantia</name>
    <dbReference type="NCBI Taxonomy" id="43654"/>
    <lineage>
        <taxon>Bacteria</taxon>
        <taxon>Pseudomonadati</taxon>
        <taxon>Pseudomonadota</taxon>
        <taxon>Gammaproteobacteria</taxon>
        <taxon>Alteromonadales</taxon>
        <taxon>Pseudoalteromonadaceae</taxon>
        <taxon>Pseudoalteromonas</taxon>
    </lineage>
</organism>
<accession>A0A5S3UX59</accession>
<evidence type="ECO:0000313" key="2">
    <source>
        <dbReference type="EMBL" id="TMO71612.1"/>
    </source>
</evidence>
<dbReference type="Proteomes" id="UP000307217">
    <property type="component" value="Unassembled WGS sequence"/>
</dbReference>
<name>A0A5S3UX59_9GAMM</name>
<proteinExistence type="predicted"/>
<dbReference type="InterPro" id="IPR011006">
    <property type="entry name" value="CheY-like_superfamily"/>
</dbReference>
<evidence type="ECO:0000313" key="3">
    <source>
        <dbReference type="Proteomes" id="UP000307164"/>
    </source>
</evidence>
<dbReference type="EMBL" id="PNBW01000099">
    <property type="protein sequence ID" value="TMO71612.1"/>
    <property type="molecule type" value="Genomic_DNA"/>
</dbReference>
<dbReference type="SUPFAM" id="SSF52172">
    <property type="entry name" value="CheY-like"/>
    <property type="match status" value="1"/>
</dbReference>
<dbReference type="AlphaFoldDB" id="A0A5S3UX59"/>
<reference evidence="1 4" key="1">
    <citation type="submission" date="2018-01" db="EMBL/GenBank/DDBJ databases">
        <authorList>
            <person name="Paulsen S."/>
            <person name="Gram L.K."/>
        </authorList>
    </citation>
    <scope>NUCLEOTIDE SEQUENCE [LARGE SCALE GENOMIC DNA]</scope>
    <source>
        <strain evidence="1 4">S3790</strain>
        <strain evidence="2">S3895</strain>
    </source>
</reference>
<protein>
    <recommendedName>
        <fullName evidence="5">Response regulatory domain-containing protein</fullName>
    </recommendedName>
</protein>
<evidence type="ECO:0008006" key="5">
    <source>
        <dbReference type="Google" id="ProtNLM"/>
    </source>
</evidence>
<reference evidence="1" key="3">
    <citation type="submission" date="2019-09" db="EMBL/GenBank/DDBJ databases">
        <title>Co-occurence of chitin degradation, pigmentation and bioactivity in marine Pseudoalteromonas.</title>
        <authorList>
            <person name="Sonnenschein E.C."/>
            <person name="Bech P.K."/>
        </authorList>
    </citation>
    <scope>NUCLEOTIDE SEQUENCE</scope>
    <source>
        <strain evidence="1">S3790</strain>
        <strain evidence="2 3">S3895</strain>
    </source>
</reference>
<evidence type="ECO:0000313" key="1">
    <source>
        <dbReference type="EMBL" id="TMO62109.1"/>
    </source>
</evidence>
<gene>
    <name evidence="1" type="ORF">CWC19_20560</name>
    <name evidence="2" type="ORF">CWC20_17240</name>
</gene>
<dbReference type="Proteomes" id="UP000307164">
    <property type="component" value="Unassembled WGS sequence"/>
</dbReference>